<accession>A0A0U4CJS9</accession>
<proteinExistence type="predicted"/>
<gene>
    <name evidence="2" type="ORF">AERYTH_01390</name>
</gene>
<dbReference type="OrthoDB" id="4773646at2"/>
<dbReference type="RefSeq" id="WP_067853668.1">
    <property type="nucleotide sequence ID" value="NZ_CP011502.1"/>
</dbReference>
<reference evidence="2 3" key="1">
    <citation type="journal article" date="1991" name="Int. J. Syst. Bacteriol.">
        <title>Description of the erythromycin-producing bacterium Arthrobacter sp. strain NRRL B-3381 as Aeromicrobium erythreum gen. nov., sp. nov.</title>
        <authorList>
            <person name="Miller E.S."/>
            <person name="Woese C.R."/>
            <person name="Brenner S."/>
        </authorList>
    </citation>
    <scope>NUCLEOTIDE SEQUENCE [LARGE SCALE GENOMIC DNA]</scope>
    <source>
        <strain evidence="2 3">AR18</strain>
    </source>
</reference>
<dbReference type="EMBL" id="CP011502">
    <property type="protein sequence ID" value="ALX03446.1"/>
    <property type="molecule type" value="Genomic_DNA"/>
</dbReference>
<dbReference type="STRING" id="2041.AERYTH_01390"/>
<dbReference type="Proteomes" id="UP000067689">
    <property type="component" value="Chromosome"/>
</dbReference>
<dbReference type="AlphaFoldDB" id="A0A0U4CJS9"/>
<evidence type="ECO:0000313" key="2">
    <source>
        <dbReference type="EMBL" id="ALX03446.1"/>
    </source>
</evidence>
<feature type="region of interest" description="Disordered" evidence="1">
    <location>
        <begin position="403"/>
        <end position="439"/>
    </location>
</feature>
<dbReference type="KEGG" id="aer:AERYTH_01390"/>
<dbReference type="PATRIC" id="fig|2041.4.peg.294"/>
<feature type="compositionally biased region" description="Acidic residues" evidence="1">
    <location>
        <begin position="428"/>
        <end position="439"/>
    </location>
</feature>
<evidence type="ECO:0000256" key="1">
    <source>
        <dbReference type="SAM" id="MobiDB-lite"/>
    </source>
</evidence>
<sequence>MSALADDIVKKLAAKRPAIETTADDVDDVLTRHHVPTTASASTPVPLRVARLTFTGTKVLDPAVHPEVAAEEPDPATGQVHKPFTFSWTPPAGVLGIGSGSNLRGKTTVLNVLTWALTGRRPDMGPDVLAWIQNVEVDWTVGTDTVRVRFDSEAGEPVNGHVELVSPGDDGLVRGLAKFTGPDEFEGVMGSVMMGRLRLAEIPVWTDDREVKHTWPAFSSAMAVRHNQLDPIVGNVTTLGIRMMQAFIGTDWVMANAAATTAFRRLEKKSKDDADKATSASEVAVEALTAAEAEVTALEAKLATFSDNVPDVAATMALATQATDLARQAHALEVDLMNEGATASTLRLQIRASKARDHAALEDAHAVRFFHQMTPTACPRCTAPVEPDQVAAERGHGPCSLCSKPPESAAPTTGGALGDLPNGHEHPDGDEDDEHDVDGDDALDRALAESEVRMGELRSRITQLTSDADAARARHDADQARIAGSADRTRVQLELATATGVVKALTSQRDASVDDVEVSFDQVVLGAVVDVLAKRISDAQETHLANISADIGQLVASFGAPHLTEFALTGGATMNLETNGEATTYGRLTNGEKLRVKIATAIALIRHGHAAGLGRHPGFLVLDSPAAEEMPDEDLATMVGALLDVAGNDQMQILVATRATGPLLELLSEDHRRVVEGDEYLW</sequence>
<protein>
    <submittedName>
        <fullName evidence="2">Uncharacterized protein</fullName>
    </submittedName>
</protein>
<name>A0A0U4CJS9_9ACTN</name>
<evidence type="ECO:0000313" key="3">
    <source>
        <dbReference type="Proteomes" id="UP000067689"/>
    </source>
</evidence>
<keyword evidence="3" id="KW-1185">Reference proteome</keyword>
<organism evidence="2 3">
    <name type="scientific">Aeromicrobium erythreum</name>
    <dbReference type="NCBI Taxonomy" id="2041"/>
    <lineage>
        <taxon>Bacteria</taxon>
        <taxon>Bacillati</taxon>
        <taxon>Actinomycetota</taxon>
        <taxon>Actinomycetes</taxon>
        <taxon>Propionibacteriales</taxon>
        <taxon>Nocardioidaceae</taxon>
        <taxon>Aeromicrobium</taxon>
    </lineage>
</organism>